<feature type="transmembrane region" description="Helical" evidence="1">
    <location>
        <begin position="269"/>
        <end position="293"/>
    </location>
</feature>
<feature type="transmembrane region" description="Helical" evidence="1">
    <location>
        <begin position="604"/>
        <end position="624"/>
    </location>
</feature>
<dbReference type="InterPro" id="IPR006621">
    <property type="entry name" value="Nose-resist-to-fluoxetine_N"/>
</dbReference>
<feature type="transmembrane region" description="Helical" evidence="1">
    <location>
        <begin position="645"/>
        <end position="664"/>
    </location>
</feature>
<dbReference type="PANTHER" id="PTHR11161">
    <property type="entry name" value="O-ACYLTRANSFERASE"/>
    <property type="match status" value="1"/>
</dbReference>
<dbReference type="PANTHER" id="PTHR11161:SF0">
    <property type="entry name" value="O-ACYLTRANSFERASE LIKE PROTEIN"/>
    <property type="match status" value="1"/>
</dbReference>
<name>A0A9P0B4K4_BRAAE</name>
<dbReference type="InterPro" id="IPR052728">
    <property type="entry name" value="O2_lipid_transport_reg"/>
</dbReference>
<evidence type="ECO:0000259" key="2">
    <source>
        <dbReference type="SMART" id="SM00703"/>
    </source>
</evidence>
<dbReference type="GO" id="GO:0016747">
    <property type="term" value="F:acyltransferase activity, transferring groups other than amino-acyl groups"/>
    <property type="evidence" value="ECO:0007669"/>
    <property type="project" value="InterPro"/>
</dbReference>
<feature type="transmembrane region" description="Helical" evidence="1">
    <location>
        <begin position="367"/>
        <end position="390"/>
    </location>
</feature>
<dbReference type="EMBL" id="OV121135">
    <property type="protein sequence ID" value="CAH0555457.1"/>
    <property type="molecule type" value="Genomic_DNA"/>
</dbReference>
<gene>
    <name evidence="3" type="ORF">MELIAE_LOCUS6827</name>
</gene>
<dbReference type="Pfam" id="PF20146">
    <property type="entry name" value="NRF"/>
    <property type="match status" value="1"/>
</dbReference>
<evidence type="ECO:0000313" key="4">
    <source>
        <dbReference type="Proteomes" id="UP001154078"/>
    </source>
</evidence>
<feature type="transmembrane region" description="Helical" evidence="1">
    <location>
        <begin position="402"/>
        <end position="422"/>
    </location>
</feature>
<feature type="transmembrane region" description="Helical" evidence="1">
    <location>
        <begin position="569"/>
        <end position="592"/>
    </location>
</feature>
<dbReference type="AlphaFoldDB" id="A0A9P0B4K4"/>
<reference evidence="3" key="1">
    <citation type="submission" date="2021-12" db="EMBL/GenBank/DDBJ databases">
        <authorList>
            <person name="King R."/>
        </authorList>
    </citation>
    <scope>NUCLEOTIDE SEQUENCE</scope>
</reference>
<proteinExistence type="predicted"/>
<evidence type="ECO:0000256" key="1">
    <source>
        <dbReference type="SAM" id="Phobius"/>
    </source>
</evidence>
<dbReference type="SMART" id="SM00703">
    <property type="entry name" value="NRF"/>
    <property type="match status" value="1"/>
</dbReference>
<evidence type="ECO:0000313" key="3">
    <source>
        <dbReference type="EMBL" id="CAH0555457.1"/>
    </source>
</evidence>
<feature type="transmembrane region" description="Helical" evidence="1">
    <location>
        <begin position="679"/>
        <end position="701"/>
    </location>
</feature>
<dbReference type="InterPro" id="IPR002656">
    <property type="entry name" value="Acyl_transf_3_dom"/>
</dbReference>
<dbReference type="Pfam" id="PF01757">
    <property type="entry name" value="Acyl_transf_3"/>
    <property type="match status" value="1"/>
</dbReference>
<feature type="transmembrane region" description="Helical" evidence="1">
    <location>
        <begin position="492"/>
        <end position="511"/>
    </location>
</feature>
<dbReference type="Proteomes" id="UP001154078">
    <property type="component" value="Chromosome 4"/>
</dbReference>
<feature type="transmembrane region" description="Helical" evidence="1">
    <location>
        <begin position="540"/>
        <end position="557"/>
    </location>
</feature>
<protein>
    <recommendedName>
        <fullName evidence="2">Nose resistant-to-fluoxetine protein N-terminal domain-containing protein</fullName>
    </recommendedName>
</protein>
<sequence>MFCTVFSMNFFGIISLVIINSIIVRSEVIIKKDDVISKIIDFTTNLEVDDLTEGMPNILVNDVVSENLKEALPSEIPEKKIPKRTPVKLTMKQGLLINQVLSFYALEKPEDEICMKHTKEFKEALRAFEPWALKMFDSNSKLQSGILLGNLFEFGSFQQCLEIDEETESGQILGKHCRLKIKPSMSLMRNILGFRNVSDKRFEKVKILVEPQEVSWSVCVPHSCPAYDIEKHFNKKIMEMLEGLELNISLQEKHCNSIFHKPKFGKMQVFTLIFLGLFFLTGIVTAVIDYQYIQKGEINTFFNIFSAYTNLQKINAKTESEFDFLHGLRFMSTCYVVLGHRYIMFMADPTVNGLGILEWEMEYPSTLILGSTVSVDSFFMISGMLVGVGFFDHVEKTKKFNLQLTAPLAINLLIWCTLVQFLGSGTLMFDVYTTYQKPCQDYWWSTLLHIQSFINPGIWCNYPIWYLSCEMPFYYLSPIMLYPLWKWPTLGLINCICFILLSIGISFYLAVKNRYSGDMLEVTSRVLVTDYFKYYYTQPHVRISPYIIGIVFGYFLFKTKEKNIKISKTACISLWMLALSVMGTTIISSRILQLENHEYNPYESASYLAFSRSAWTLCLVWVIWACKNGYGGIINDIMSAHFFRVLSRISYSVFLFHTIVQLYIGGNMKVPIYFSNFNAIYYAVADITIVTLWGFLFTLFFEVPLLRAEGRLFNPKKVQKVKPKEPVHVSSAN</sequence>
<keyword evidence="1" id="KW-0472">Membrane</keyword>
<feature type="domain" description="Nose resistant-to-fluoxetine protein N-terminal" evidence="2">
    <location>
        <begin position="111"/>
        <end position="257"/>
    </location>
</feature>
<dbReference type="OrthoDB" id="118951at2759"/>
<keyword evidence="4" id="KW-1185">Reference proteome</keyword>
<feature type="transmembrane region" description="Helical" evidence="1">
    <location>
        <begin position="6"/>
        <end position="24"/>
    </location>
</feature>
<keyword evidence="1" id="KW-0812">Transmembrane</keyword>
<keyword evidence="1" id="KW-1133">Transmembrane helix</keyword>
<accession>A0A9P0B4K4</accession>
<organism evidence="3 4">
    <name type="scientific">Brassicogethes aeneus</name>
    <name type="common">Rape pollen beetle</name>
    <name type="synonym">Meligethes aeneus</name>
    <dbReference type="NCBI Taxonomy" id="1431903"/>
    <lineage>
        <taxon>Eukaryota</taxon>
        <taxon>Metazoa</taxon>
        <taxon>Ecdysozoa</taxon>
        <taxon>Arthropoda</taxon>
        <taxon>Hexapoda</taxon>
        <taxon>Insecta</taxon>
        <taxon>Pterygota</taxon>
        <taxon>Neoptera</taxon>
        <taxon>Endopterygota</taxon>
        <taxon>Coleoptera</taxon>
        <taxon>Polyphaga</taxon>
        <taxon>Cucujiformia</taxon>
        <taxon>Nitidulidae</taxon>
        <taxon>Meligethinae</taxon>
        <taxon>Brassicogethes</taxon>
    </lineage>
</organism>